<proteinExistence type="predicted"/>
<reference evidence="2" key="1">
    <citation type="submission" date="2022-05" db="EMBL/GenBank/DDBJ databases">
        <title>Sphingomonas sp. strain RMG20 Genome sequencing and assembly.</title>
        <authorList>
            <person name="Kim I."/>
        </authorList>
    </citation>
    <scope>NUCLEOTIDE SEQUENCE</scope>
    <source>
        <strain evidence="2">RMG20</strain>
    </source>
</reference>
<dbReference type="InterPro" id="IPR029058">
    <property type="entry name" value="AB_hydrolase_fold"/>
</dbReference>
<dbReference type="EMBL" id="CP098401">
    <property type="protein sequence ID" value="URW74569.1"/>
    <property type="molecule type" value="Genomic_DNA"/>
</dbReference>
<protein>
    <submittedName>
        <fullName evidence="2">Alpha/beta fold hydrolase</fullName>
    </submittedName>
</protein>
<accession>A0ABY4TTP8</accession>
<sequence length="361" mass="40170">MSGTGAQQSTADPIAAARVEFDRALQRNIKGLGYFASPAPVLGASAKDVLIDRGTMRLYHYHPRVDEVYRVPILLVMATTNRGYIFDMVPGQSFVEFLLDAGYDVFMLDWTAPRADEGKLTLADYVLGFLPEAITRVLDETGEPDLTVVGYCFGGVLSVLWAALHPDGPAQNLVCFTTPVDFAAMEMFQAWADPRFFDVDRLVDTFGQCPADMLYQAFDLLRPGARIAGNIRLFDNLWNDEFVKSYRMFDRWAADMLPLAGEYFRETTKKLMWENRLMAGTMDVAGRAVDLGAITLPFLHVVAEHDHIVPSAASAPLIERVGSTDKEQVVLKGGHVSLVAGANAQKRLWPKLDQWLQERSL</sequence>
<dbReference type="RefSeq" id="WP_250749066.1">
    <property type="nucleotide sequence ID" value="NZ_CP098401.1"/>
</dbReference>
<organism evidence="2 3">
    <name type="scientific">Sphingomonas donggukensis</name>
    <dbReference type="NCBI Taxonomy" id="2949093"/>
    <lineage>
        <taxon>Bacteria</taxon>
        <taxon>Pseudomonadati</taxon>
        <taxon>Pseudomonadota</taxon>
        <taxon>Alphaproteobacteria</taxon>
        <taxon>Sphingomonadales</taxon>
        <taxon>Sphingomonadaceae</taxon>
        <taxon>Sphingomonas</taxon>
    </lineage>
</organism>
<keyword evidence="3" id="KW-1185">Reference proteome</keyword>
<dbReference type="InterPro" id="IPR051321">
    <property type="entry name" value="PHA/PHB_synthase"/>
</dbReference>
<evidence type="ECO:0000313" key="2">
    <source>
        <dbReference type="EMBL" id="URW74569.1"/>
    </source>
</evidence>
<dbReference type="SUPFAM" id="SSF53474">
    <property type="entry name" value="alpha/beta-Hydrolases"/>
    <property type="match status" value="1"/>
</dbReference>
<name>A0ABY4TTP8_9SPHN</name>
<dbReference type="Proteomes" id="UP001055580">
    <property type="component" value="Chromosome"/>
</dbReference>
<gene>
    <name evidence="2" type="ORF">M9980_08255</name>
</gene>
<evidence type="ECO:0000259" key="1">
    <source>
        <dbReference type="Pfam" id="PF00561"/>
    </source>
</evidence>
<dbReference type="InterPro" id="IPR000073">
    <property type="entry name" value="AB_hydrolase_1"/>
</dbReference>
<evidence type="ECO:0000313" key="3">
    <source>
        <dbReference type="Proteomes" id="UP001055580"/>
    </source>
</evidence>
<dbReference type="GO" id="GO:0016787">
    <property type="term" value="F:hydrolase activity"/>
    <property type="evidence" value="ECO:0007669"/>
    <property type="project" value="UniProtKB-KW"/>
</dbReference>
<dbReference type="Pfam" id="PF00561">
    <property type="entry name" value="Abhydrolase_1"/>
    <property type="match status" value="1"/>
</dbReference>
<dbReference type="PANTHER" id="PTHR36837">
    <property type="entry name" value="POLY(3-HYDROXYALKANOATE) POLYMERASE SUBUNIT PHAC"/>
    <property type="match status" value="1"/>
</dbReference>
<dbReference type="Gene3D" id="3.40.50.1820">
    <property type="entry name" value="alpha/beta hydrolase"/>
    <property type="match status" value="1"/>
</dbReference>
<keyword evidence="2" id="KW-0378">Hydrolase</keyword>
<dbReference type="PANTHER" id="PTHR36837:SF2">
    <property type="entry name" value="POLY(3-HYDROXYALKANOATE) POLYMERASE SUBUNIT PHAC"/>
    <property type="match status" value="1"/>
</dbReference>
<feature type="domain" description="AB hydrolase-1" evidence="1">
    <location>
        <begin position="94"/>
        <end position="338"/>
    </location>
</feature>